<comment type="similarity">
    <text evidence="4">Belongs to the YigI thioesterase family.</text>
</comment>
<proteinExistence type="inferred from homology"/>
<name>A0A511N1N6_DEIC1</name>
<comment type="catalytic activity">
    <reaction evidence="3">
        <text>a long-chain fatty acyl-CoA + H2O = a long-chain fatty acid + CoA + H(+)</text>
        <dbReference type="Rhea" id="RHEA:67680"/>
        <dbReference type="ChEBI" id="CHEBI:15377"/>
        <dbReference type="ChEBI" id="CHEBI:15378"/>
        <dbReference type="ChEBI" id="CHEBI:57287"/>
        <dbReference type="ChEBI" id="CHEBI:57560"/>
        <dbReference type="ChEBI" id="CHEBI:83139"/>
    </reaction>
</comment>
<dbReference type="PANTHER" id="PTHR43240:SF20">
    <property type="entry name" value="MEDIUM_LONG-CHAIN ACYL-COA THIOESTERASE YIGI"/>
    <property type="match status" value="1"/>
</dbReference>
<protein>
    <recommendedName>
        <fullName evidence="6">Medium/long-chain acyl-CoA thioesterase YigI</fullName>
        <ecNumber evidence="5">3.1.2.20</ecNumber>
    </recommendedName>
</protein>
<keyword evidence="1" id="KW-0378">Hydrolase</keyword>
<dbReference type="RefSeq" id="WP_146884529.1">
    <property type="nucleotide sequence ID" value="NZ_BJXB01000009.1"/>
</dbReference>
<dbReference type="InterPro" id="IPR006683">
    <property type="entry name" value="Thioestr_dom"/>
</dbReference>
<dbReference type="NCBIfam" id="TIGR00369">
    <property type="entry name" value="unchar_dom_1"/>
    <property type="match status" value="1"/>
</dbReference>
<organism evidence="9 10">
    <name type="scientific">Deinococcus cellulosilyticus (strain DSM 18568 / NBRC 106333 / KACC 11606 / 5516J-15)</name>
    <dbReference type="NCBI Taxonomy" id="1223518"/>
    <lineage>
        <taxon>Bacteria</taxon>
        <taxon>Thermotogati</taxon>
        <taxon>Deinococcota</taxon>
        <taxon>Deinococci</taxon>
        <taxon>Deinococcales</taxon>
        <taxon>Deinococcaceae</taxon>
        <taxon>Deinococcus</taxon>
    </lineage>
</organism>
<dbReference type="GO" id="GO:0047617">
    <property type="term" value="F:fatty acyl-CoA hydrolase activity"/>
    <property type="evidence" value="ECO:0007669"/>
    <property type="project" value="UniProtKB-EC"/>
</dbReference>
<dbReference type="SUPFAM" id="SSF54637">
    <property type="entry name" value="Thioesterase/thiol ester dehydrase-isomerase"/>
    <property type="match status" value="1"/>
</dbReference>
<accession>A0A511N1N6</accession>
<comment type="catalytic activity">
    <reaction evidence="2">
        <text>a fatty acyl-CoA + H2O = a fatty acid + CoA + H(+)</text>
        <dbReference type="Rhea" id="RHEA:16781"/>
        <dbReference type="ChEBI" id="CHEBI:15377"/>
        <dbReference type="ChEBI" id="CHEBI:15378"/>
        <dbReference type="ChEBI" id="CHEBI:28868"/>
        <dbReference type="ChEBI" id="CHEBI:57287"/>
        <dbReference type="ChEBI" id="CHEBI:77636"/>
        <dbReference type="EC" id="3.1.2.20"/>
    </reaction>
</comment>
<dbReference type="Gene3D" id="3.10.129.10">
    <property type="entry name" value="Hotdog Thioesterase"/>
    <property type="match status" value="1"/>
</dbReference>
<evidence type="ECO:0000256" key="6">
    <source>
        <dbReference type="ARBA" id="ARBA00040062"/>
    </source>
</evidence>
<dbReference type="EC" id="3.1.2.20" evidence="5"/>
<evidence type="ECO:0000256" key="3">
    <source>
        <dbReference type="ARBA" id="ARBA00036002"/>
    </source>
</evidence>
<feature type="domain" description="Thioesterase" evidence="8">
    <location>
        <begin position="46"/>
        <end position="119"/>
    </location>
</feature>
<comment type="caution">
    <text evidence="9">The sequence shown here is derived from an EMBL/GenBank/DDBJ whole genome shotgun (WGS) entry which is preliminary data.</text>
</comment>
<dbReference type="Proteomes" id="UP000321306">
    <property type="component" value="Unassembled WGS sequence"/>
</dbReference>
<evidence type="ECO:0000256" key="5">
    <source>
        <dbReference type="ARBA" id="ARBA00038894"/>
    </source>
</evidence>
<dbReference type="AlphaFoldDB" id="A0A511N1N6"/>
<evidence type="ECO:0000256" key="2">
    <source>
        <dbReference type="ARBA" id="ARBA00035880"/>
    </source>
</evidence>
<dbReference type="Pfam" id="PF03061">
    <property type="entry name" value="4HBT"/>
    <property type="match status" value="1"/>
</dbReference>
<evidence type="ECO:0000313" key="9">
    <source>
        <dbReference type="EMBL" id="GEM46729.1"/>
    </source>
</evidence>
<evidence type="ECO:0000313" key="10">
    <source>
        <dbReference type="Proteomes" id="UP000321306"/>
    </source>
</evidence>
<dbReference type="InterPro" id="IPR003736">
    <property type="entry name" value="PAAI_dom"/>
</dbReference>
<comment type="catalytic activity">
    <reaction evidence="7">
        <text>a medium-chain fatty acyl-CoA + H2O = a medium-chain fatty acid + CoA + H(+)</text>
        <dbReference type="Rhea" id="RHEA:68184"/>
        <dbReference type="ChEBI" id="CHEBI:15377"/>
        <dbReference type="ChEBI" id="CHEBI:15378"/>
        <dbReference type="ChEBI" id="CHEBI:57287"/>
        <dbReference type="ChEBI" id="CHEBI:59558"/>
        <dbReference type="ChEBI" id="CHEBI:90546"/>
    </reaction>
</comment>
<evidence type="ECO:0000256" key="4">
    <source>
        <dbReference type="ARBA" id="ARBA00038381"/>
    </source>
</evidence>
<sequence length="133" mass="14394">MDFLSIARSALAQQPFSVHMGAEITHCSPQHTEIHMPMKDEYTQQYGTAHGGALSFLADTALAFAGAAALQSIVVTSEFKIHYLKPAVGHRLTARARAISHGQRQAVCQCDIYALKDGEEKMVATAIGTILPR</sequence>
<evidence type="ECO:0000256" key="7">
    <source>
        <dbReference type="ARBA" id="ARBA00048062"/>
    </source>
</evidence>
<dbReference type="PANTHER" id="PTHR43240">
    <property type="entry name" value="1,4-DIHYDROXY-2-NAPHTHOYL-COA THIOESTERASE 1"/>
    <property type="match status" value="1"/>
</dbReference>
<dbReference type="OrthoDB" id="337200at2"/>
<dbReference type="CDD" id="cd03443">
    <property type="entry name" value="PaaI_thioesterase"/>
    <property type="match status" value="1"/>
</dbReference>
<reference evidence="9 10" key="1">
    <citation type="submission" date="2019-07" db="EMBL/GenBank/DDBJ databases">
        <title>Whole genome shotgun sequence of Deinococcus cellulosilyticus NBRC 106333.</title>
        <authorList>
            <person name="Hosoyama A."/>
            <person name="Uohara A."/>
            <person name="Ohji S."/>
            <person name="Ichikawa N."/>
        </authorList>
    </citation>
    <scope>NUCLEOTIDE SEQUENCE [LARGE SCALE GENOMIC DNA]</scope>
    <source>
        <strain evidence="9 10">NBRC 106333</strain>
    </source>
</reference>
<dbReference type="EMBL" id="BJXB01000009">
    <property type="protein sequence ID" value="GEM46729.1"/>
    <property type="molecule type" value="Genomic_DNA"/>
</dbReference>
<evidence type="ECO:0000256" key="1">
    <source>
        <dbReference type="ARBA" id="ARBA00022801"/>
    </source>
</evidence>
<dbReference type="InterPro" id="IPR029069">
    <property type="entry name" value="HotDog_dom_sf"/>
</dbReference>
<keyword evidence="10" id="KW-1185">Reference proteome</keyword>
<gene>
    <name evidence="9" type="ORF">DC3_23640</name>
</gene>
<evidence type="ECO:0000259" key="8">
    <source>
        <dbReference type="Pfam" id="PF03061"/>
    </source>
</evidence>